<dbReference type="PANTHER" id="PTHR32295">
    <property type="entry name" value="IQ-DOMAIN 5-RELATED"/>
    <property type="match status" value="1"/>
</dbReference>
<organism evidence="4 5">
    <name type="scientific">Deinandra increscens subsp. villosa</name>
    <dbReference type="NCBI Taxonomy" id="3103831"/>
    <lineage>
        <taxon>Eukaryota</taxon>
        <taxon>Viridiplantae</taxon>
        <taxon>Streptophyta</taxon>
        <taxon>Embryophyta</taxon>
        <taxon>Tracheophyta</taxon>
        <taxon>Spermatophyta</taxon>
        <taxon>Magnoliopsida</taxon>
        <taxon>eudicotyledons</taxon>
        <taxon>Gunneridae</taxon>
        <taxon>Pentapetalae</taxon>
        <taxon>asterids</taxon>
        <taxon>campanulids</taxon>
        <taxon>Asterales</taxon>
        <taxon>Asteraceae</taxon>
        <taxon>Asteroideae</taxon>
        <taxon>Heliantheae alliance</taxon>
        <taxon>Madieae</taxon>
        <taxon>Madiinae</taxon>
        <taxon>Deinandra</taxon>
    </lineage>
</organism>
<dbReference type="PANTHER" id="PTHR32295:SF185">
    <property type="entry name" value="IQ MOTIF, EF-HAND BINDING SITE-RELATED"/>
    <property type="match status" value="1"/>
</dbReference>
<comment type="caution">
    <text evidence="4">The sequence shown here is derived from an EMBL/GenBank/DDBJ whole genome shotgun (WGS) entry which is preliminary data.</text>
</comment>
<dbReference type="PROSITE" id="PS50096">
    <property type="entry name" value="IQ"/>
    <property type="match status" value="1"/>
</dbReference>
<protein>
    <recommendedName>
        <fullName evidence="6">Protein IQ-DOMAIN 1</fullName>
    </recommendedName>
</protein>
<feature type="compositionally biased region" description="Acidic residues" evidence="3">
    <location>
        <begin position="72"/>
        <end position="93"/>
    </location>
</feature>
<feature type="compositionally biased region" description="Polar residues" evidence="3">
    <location>
        <begin position="379"/>
        <end position="439"/>
    </location>
</feature>
<feature type="region of interest" description="Disordered" evidence="3">
    <location>
        <begin position="1"/>
        <end position="141"/>
    </location>
</feature>
<dbReference type="Proteomes" id="UP001408789">
    <property type="component" value="Unassembled WGS sequence"/>
</dbReference>
<proteinExistence type="inferred from homology"/>
<evidence type="ECO:0000256" key="1">
    <source>
        <dbReference type="ARBA" id="ARBA00022860"/>
    </source>
</evidence>
<reference evidence="4 5" key="1">
    <citation type="submission" date="2024-04" db="EMBL/GenBank/DDBJ databases">
        <title>The reference genome of an endangered Asteraceae, Deinandra increscens subsp. villosa, native to the Central Coast of California.</title>
        <authorList>
            <person name="Guilliams M."/>
            <person name="Hasenstab-Lehman K."/>
            <person name="Meyer R."/>
            <person name="Mcevoy S."/>
        </authorList>
    </citation>
    <scope>NUCLEOTIDE SEQUENCE [LARGE SCALE GENOMIC DNA]</scope>
    <source>
        <tissue evidence="4">Leaf</tissue>
    </source>
</reference>
<feature type="compositionally biased region" description="Low complexity" evidence="3">
    <location>
        <begin position="474"/>
        <end position="498"/>
    </location>
</feature>
<name>A0AAP0D3H8_9ASTR</name>
<dbReference type="InterPro" id="IPR000048">
    <property type="entry name" value="IQ_motif_EF-hand-BS"/>
</dbReference>
<feature type="region of interest" description="Disordered" evidence="3">
    <location>
        <begin position="290"/>
        <end position="312"/>
    </location>
</feature>
<keyword evidence="1" id="KW-0112">Calmodulin-binding</keyword>
<evidence type="ECO:0000256" key="3">
    <source>
        <dbReference type="SAM" id="MobiDB-lite"/>
    </source>
</evidence>
<evidence type="ECO:0000313" key="4">
    <source>
        <dbReference type="EMBL" id="KAK9064119.1"/>
    </source>
</evidence>
<keyword evidence="5" id="KW-1185">Reference proteome</keyword>
<sequence>MGKKGGWFSAVKKAFVISSNDPKENQEEKKPEKTEKTASKKSWFGKEKSVETDSLQLESAFATPALRSPPPDMEDEDDPELQAETSEPTEPENEPSKPMEPPEKESSKPTKPEIEQKKPTKPEIEQKKPTKPENEPSRPGYKMAFATSRAAVAFRRILGKSKEEVAAIKVQTAFRRFLARRRLRSLKGLVRLKVLVQSQSVKRQAITTLRCMQTLARVQSQVRARRIRMSEENQALQRQLMQKRERELDNMKSYLGNDWDNTRRSKEQIVATMQHKETAAARRERALSYAQTQQQMWKNPSKSANPTFMDPGNPQWGWSWLDRWMAARPWESQTEGSTENEQPGAKLTRSSSFGDASQKLDRSPSTSSPRSPSISNRRLTLSSPKSINDPASSPQNRRHSISNSSLRENSTGRVSSPSASNRRLTLSSPKGMNDPTLSPRNRRHSISNSSFHEVSSPRGSSPRVNSPRSTKTKSVIPSPSQVRSPSRSPSLSPLGSKKGTVEKKPSTASANRRMSLSGTSSTSSGGGRRLSMSSRVGPGTR</sequence>
<feature type="compositionally biased region" description="Basic and acidic residues" evidence="3">
    <location>
        <begin position="21"/>
        <end position="51"/>
    </location>
</feature>
<feature type="compositionally biased region" description="Polar residues" evidence="3">
    <location>
        <begin position="290"/>
        <end position="306"/>
    </location>
</feature>
<feature type="compositionally biased region" description="Polar residues" evidence="3">
    <location>
        <begin position="331"/>
        <end position="341"/>
    </location>
</feature>
<comment type="similarity">
    <text evidence="2">Belongs to the IQD family.</text>
</comment>
<feature type="compositionally biased region" description="Low complexity" evidence="3">
    <location>
        <begin position="363"/>
        <end position="378"/>
    </location>
</feature>
<dbReference type="GO" id="GO:0005516">
    <property type="term" value="F:calmodulin binding"/>
    <property type="evidence" value="ECO:0007669"/>
    <property type="project" value="UniProtKB-KW"/>
</dbReference>
<dbReference type="EMBL" id="JBCNJP010000018">
    <property type="protein sequence ID" value="KAK9064119.1"/>
    <property type="molecule type" value="Genomic_DNA"/>
</dbReference>
<accession>A0AAP0D3H8</accession>
<evidence type="ECO:0008006" key="6">
    <source>
        <dbReference type="Google" id="ProtNLM"/>
    </source>
</evidence>
<dbReference type="SMART" id="SM00015">
    <property type="entry name" value="IQ"/>
    <property type="match status" value="1"/>
</dbReference>
<feature type="compositionally biased region" description="Basic and acidic residues" evidence="3">
    <location>
        <begin position="94"/>
        <end position="136"/>
    </location>
</feature>
<feature type="compositionally biased region" description="Low complexity" evidence="3">
    <location>
        <begin position="512"/>
        <end position="535"/>
    </location>
</feature>
<gene>
    <name evidence="4" type="ORF">SSX86_017991</name>
</gene>
<evidence type="ECO:0000313" key="5">
    <source>
        <dbReference type="Proteomes" id="UP001408789"/>
    </source>
</evidence>
<feature type="region of interest" description="Disordered" evidence="3">
    <location>
        <begin position="330"/>
        <end position="541"/>
    </location>
</feature>
<feature type="compositionally biased region" description="Polar residues" evidence="3">
    <location>
        <begin position="446"/>
        <end position="473"/>
    </location>
</feature>
<evidence type="ECO:0000256" key="2">
    <source>
        <dbReference type="ARBA" id="ARBA00024341"/>
    </source>
</evidence>
<dbReference type="AlphaFoldDB" id="A0AAP0D3H8"/>